<evidence type="ECO:0000313" key="5">
    <source>
        <dbReference type="Proteomes" id="UP000184550"/>
    </source>
</evidence>
<dbReference type="EC" id="2.3.1.183" evidence="4"/>
<dbReference type="AlphaFoldDB" id="A0A7Z9BN53"/>
<keyword evidence="5" id="KW-1185">Reference proteome</keyword>
<evidence type="ECO:0000256" key="1">
    <source>
        <dbReference type="ARBA" id="ARBA00022679"/>
    </source>
</evidence>
<dbReference type="Proteomes" id="UP000184550">
    <property type="component" value="Unassembled WGS sequence"/>
</dbReference>
<keyword evidence="1 4" id="KW-0808">Transferase</keyword>
<reference evidence="4" key="1">
    <citation type="submission" date="2019-10" db="EMBL/GenBank/DDBJ databases">
        <authorList>
            <consortium name="Genoscope - CEA"/>
            <person name="William W."/>
        </authorList>
    </citation>
    <scope>NUCLEOTIDE SEQUENCE [LARGE SCALE GENOMIC DNA]</scope>
    <source>
        <strain evidence="4">BBR_PRJEB10992</strain>
    </source>
</reference>
<sequence>MSQTVVRMSMQIRDAVETDLPTIVDIYNAAVPGRMATADLEPISVESRISWYQEHQDQTRPVWVIELDQQIVGWLSFQIFYNRPAYNSTAELSVYIHPDYQGQGIGKKLLTEALRRSPQLGLKALVALIFAHNQPSLKLFESFDFEHWGYLPRVADLDGIERDLVIMGRHLIPSKISKSET</sequence>
<dbReference type="Gene3D" id="3.40.630.30">
    <property type="match status" value="1"/>
</dbReference>
<dbReference type="PANTHER" id="PTHR43072:SF23">
    <property type="entry name" value="UPF0039 PROTEIN C11D3.02C"/>
    <property type="match status" value="1"/>
</dbReference>
<dbReference type="PANTHER" id="PTHR43072">
    <property type="entry name" value="N-ACETYLTRANSFERASE"/>
    <property type="match status" value="1"/>
</dbReference>
<evidence type="ECO:0000313" key="4">
    <source>
        <dbReference type="EMBL" id="VXD14911.1"/>
    </source>
</evidence>
<dbReference type="InterPro" id="IPR016181">
    <property type="entry name" value="Acyl_CoA_acyltransferase"/>
</dbReference>
<protein>
    <submittedName>
        <fullName evidence="4">Phosphinothricin acetyltransferase YwnH</fullName>
        <ecNumber evidence="4">2.3.1.183</ecNumber>
    </submittedName>
</protein>
<dbReference type="SUPFAM" id="SSF55729">
    <property type="entry name" value="Acyl-CoA N-acyltransferases (Nat)"/>
    <property type="match status" value="1"/>
</dbReference>
<evidence type="ECO:0000256" key="2">
    <source>
        <dbReference type="ARBA" id="ARBA00023315"/>
    </source>
</evidence>
<comment type="caution">
    <text evidence="4">The sequence shown here is derived from an EMBL/GenBank/DDBJ whole genome shotgun (WGS) entry which is preliminary data.</text>
</comment>
<dbReference type="PROSITE" id="PS51186">
    <property type="entry name" value="GNAT"/>
    <property type="match status" value="1"/>
</dbReference>
<feature type="domain" description="N-acetyltransferase" evidence="3">
    <location>
        <begin position="10"/>
        <end position="172"/>
    </location>
</feature>
<organism evidence="4 5">
    <name type="scientific">Planktothrix serta PCC 8927</name>
    <dbReference type="NCBI Taxonomy" id="671068"/>
    <lineage>
        <taxon>Bacteria</taxon>
        <taxon>Bacillati</taxon>
        <taxon>Cyanobacteriota</taxon>
        <taxon>Cyanophyceae</taxon>
        <taxon>Oscillatoriophycideae</taxon>
        <taxon>Oscillatoriales</taxon>
        <taxon>Microcoleaceae</taxon>
        <taxon>Planktothrix</taxon>
    </lineage>
</organism>
<dbReference type="InterPro" id="IPR000182">
    <property type="entry name" value="GNAT_dom"/>
</dbReference>
<dbReference type="EMBL" id="CZCU02000106">
    <property type="protein sequence ID" value="VXD14911.1"/>
    <property type="molecule type" value="Genomic_DNA"/>
</dbReference>
<keyword evidence="2 4" id="KW-0012">Acyltransferase</keyword>
<dbReference type="GO" id="GO:0102971">
    <property type="term" value="F:phosphinothricin N-acetyltransferase activity"/>
    <property type="evidence" value="ECO:0007669"/>
    <property type="project" value="UniProtKB-EC"/>
</dbReference>
<evidence type="ECO:0000259" key="3">
    <source>
        <dbReference type="PROSITE" id="PS51186"/>
    </source>
</evidence>
<accession>A0A7Z9BN53</accession>
<proteinExistence type="predicted"/>
<gene>
    <name evidence="4" type="primary">ywnH</name>
    <name evidence="4" type="ORF">PL8927_330039</name>
</gene>
<dbReference type="CDD" id="cd04301">
    <property type="entry name" value="NAT_SF"/>
    <property type="match status" value="1"/>
</dbReference>
<name>A0A7Z9BN53_9CYAN</name>
<dbReference type="Pfam" id="PF00583">
    <property type="entry name" value="Acetyltransf_1"/>
    <property type="match status" value="1"/>
</dbReference>